<dbReference type="InterPro" id="IPR023753">
    <property type="entry name" value="FAD/NAD-binding_dom"/>
</dbReference>
<dbReference type="GeneID" id="1445097"/>
<dbReference type="PRINTS" id="PR00469">
    <property type="entry name" value="PNDRDTASEII"/>
</dbReference>
<name>Q9YD51_AERPE</name>
<dbReference type="Pfam" id="PF07992">
    <property type="entry name" value="Pyr_redox_2"/>
    <property type="match status" value="1"/>
</dbReference>
<evidence type="ECO:0000256" key="2">
    <source>
        <dbReference type="ARBA" id="ARBA00023002"/>
    </source>
</evidence>
<proteinExistence type="predicted"/>
<feature type="domain" description="FAD/NAD(P)-binding" evidence="3">
    <location>
        <begin position="19"/>
        <end position="311"/>
    </location>
</feature>
<dbReference type="SUPFAM" id="SSF51905">
    <property type="entry name" value="FAD/NAD(P)-binding domain"/>
    <property type="match status" value="1"/>
</dbReference>
<organism evidence="4 5">
    <name type="scientific">Aeropyrum pernix (strain ATCC 700893 / DSM 11879 / JCM 9820 / NBRC 100138 / K1)</name>
    <dbReference type="NCBI Taxonomy" id="272557"/>
    <lineage>
        <taxon>Archaea</taxon>
        <taxon>Thermoproteota</taxon>
        <taxon>Thermoprotei</taxon>
        <taxon>Desulfurococcales</taxon>
        <taxon>Desulfurococcaceae</taxon>
        <taxon>Aeropyrum</taxon>
    </lineage>
</organism>
<gene>
    <name evidence="4" type="ordered locus">APE_1061.1</name>
</gene>
<dbReference type="PATRIC" id="fig|272557.25.peg.750"/>
<dbReference type="AlphaFoldDB" id="Q9YD51"/>
<keyword evidence="2 4" id="KW-0560">Oxidoreductase</keyword>
<dbReference type="InterPro" id="IPR005982">
    <property type="entry name" value="Thioredox_Rdtase"/>
</dbReference>
<dbReference type="InterPro" id="IPR050097">
    <property type="entry name" value="Ferredoxin-NADP_redctase_2"/>
</dbReference>
<keyword evidence="5" id="KW-1185">Reference proteome</keyword>
<dbReference type="GO" id="GO:0019430">
    <property type="term" value="P:removal of superoxide radicals"/>
    <property type="evidence" value="ECO:0007669"/>
    <property type="project" value="InterPro"/>
</dbReference>
<evidence type="ECO:0000256" key="1">
    <source>
        <dbReference type="ARBA" id="ARBA00022630"/>
    </source>
</evidence>
<dbReference type="InterPro" id="IPR036188">
    <property type="entry name" value="FAD/NAD-bd_sf"/>
</dbReference>
<dbReference type="Gene3D" id="3.50.50.60">
    <property type="entry name" value="FAD/NAD(P)-binding domain"/>
    <property type="match status" value="2"/>
</dbReference>
<dbReference type="PIR" id="F72705">
    <property type="entry name" value="F72705"/>
</dbReference>
<dbReference type="GO" id="GO:0004791">
    <property type="term" value="F:thioredoxin-disulfide reductase (NADPH) activity"/>
    <property type="evidence" value="ECO:0007669"/>
    <property type="project" value="UniProtKB-EC"/>
</dbReference>
<dbReference type="KEGG" id="ape:APE_1061.1"/>
<dbReference type="GO" id="GO:0005737">
    <property type="term" value="C:cytoplasm"/>
    <property type="evidence" value="ECO:0007669"/>
    <property type="project" value="InterPro"/>
</dbReference>
<keyword evidence="1" id="KW-0285">Flavoprotein</keyword>
<dbReference type="eggNOG" id="arCOG01296">
    <property type="taxonomic scope" value="Archaea"/>
</dbReference>
<dbReference type="EMBL" id="BA000002">
    <property type="protein sequence ID" value="BAA80046.2"/>
    <property type="molecule type" value="Genomic_DNA"/>
</dbReference>
<accession>Q9YD51</accession>
<dbReference type="RefSeq" id="WP_010866152.1">
    <property type="nucleotide sequence ID" value="NC_000854.2"/>
</dbReference>
<dbReference type="Proteomes" id="UP000002518">
    <property type="component" value="Chromosome"/>
</dbReference>
<dbReference type="STRING" id="272557.APE_1061.1"/>
<reference evidence="4 5" key="1">
    <citation type="journal article" date="1999" name="DNA Res.">
        <title>Complete genome sequence of an aerobic hyper-thermophilic crenarchaeon, Aeropyrum pernix K1.</title>
        <authorList>
            <person name="Kawarabayasi Y."/>
            <person name="Hino Y."/>
            <person name="Horikawa H."/>
            <person name="Yamazaki S."/>
            <person name="Haikawa Y."/>
            <person name="Jin-no K."/>
            <person name="Takahashi M."/>
            <person name="Sekine M."/>
            <person name="Baba S."/>
            <person name="Ankai A."/>
            <person name="Kosugi H."/>
            <person name="Hosoyama A."/>
            <person name="Fukui S."/>
            <person name="Nagai Y."/>
            <person name="Nishijima K."/>
            <person name="Nakazawa H."/>
            <person name="Takamiya M."/>
            <person name="Masuda S."/>
            <person name="Funahashi T."/>
            <person name="Tanaka T."/>
            <person name="Kudoh Y."/>
            <person name="Yamazaki J."/>
            <person name="Kushida N."/>
            <person name="Oguchi A."/>
            <person name="Aoki K."/>
            <person name="Kubota K."/>
            <person name="Nakamura Y."/>
            <person name="Nomura N."/>
            <person name="Sako Y."/>
            <person name="Kikuchi H."/>
        </authorList>
    </citation>
    <scope>NUCLEOTIDE SEQUENCE [LARGE SCALE GENOMIC DNA]</scope>
    <source>
        <strain evidence="5">ATCC 700893 / DSM 11879 / JCM 9820 / NBRC 100138 / K1</strain>
    </source>
</reference>
<evidence type="ECO:0000259" key="3">
    <source>
        <dbReference type="Pfam" id="PF07992"/>
    </source>
</evidence>
<dbReference type="NCBIfam" id="TIGR01292">
    <property type="entry name" value="TRX_reduct"/>
    <property type="match status" value="1"/>
</dbReference>
<evidence type="ECO:0000313" key="4">
    <source>
        <dbReference type="EMBL" id="BAA80046.2"/>
    </source>
</evidence>
<dbReference type="EC" id="1.8.1.9" evidence="4"/>
<dbReference type="PRINTS" id="PR00368">
    <property type="entry name" value="FADPNR"/>
</dbReference>
<evidence type="ECO:0000313" key="5">
    <source>
        <dbReference type="Proteomes" id="UP000002518"/>
    </source>
</evidence>
<sequence length="337" mass="36442">MPLRLSAVRAPKIPRGEEYDTVIVGAGPAGLSAAIYTTRFLMSTLIVSMDVGGQLNLTNWIDDYPGMGGLEASKLVESFKSHAEMFGAKIVTGVQVKTVDRLDDGWFLVRGSRGLEVKARTVILAVGSRRRKLGVPGEAELAGRGVSYCSVCDAPLFKGKDAVVVVGGGDSALEGALLLSGYVGKVYLVHRRQGFRAKPFYVEEARKKPNIEFILDSIVTEIRGRDRVESVVVKNKVTGEEKELRVDGIFIEIGSEPPKELFEAIGLETDSMGNVVVDEWMRTSIPGIFAAGDCTSMWPGFRQVVTAAAMGAVAAYSAYTYLQEKGLYKPKPLTGLK</sequence>
<protein>
    <submittedName>
        <fullName evidence="4">Thioredoxin reductase</fullName>
        <ecNumber evidence="4">1.8.1.9</ecNumber>
    </submittedName>
</protein>
<dbReference type="PANTHER" id="PTHR48105">
    <property type="entry name" value="THIOREDOXIN REDUCTASE 1-RELATED-RELATED"/>
    <property type="match status" value="1"/>
</dbReference>
<dbReference type="EnsemblBacteria" id="BAA80046">
    <property type="protein sequence ID" value="BAA80046"/>
    <property type="gene ID" value="APE_1061.1"/>
</dbReference>